<dbReference type="AlphaFoldDB" id="A0AAV8UHG2"/>
<dbReference type="SMART" id="SM00028">
    <property type="entry name" value="TPR"/>
    <property type="match status" value="4"/>
</dbReference>
<organism evidence="2 3">
    <name type="scientific">Rhodosorus marinus</name>
    <dbReference type="NCBI Taxonomy" id="101924"/>
    <lineage>
        <taxon>Eukaryota</taxon>
        <taxon>Rhodophyta</taxon>
        <taxon>Stylonematophyceae</taxon>
        <taxon>Stylonematales</taxon>
        <taxon>Stylonemataceae</taxon>
        <taxon>Rhodosorus</taxon>
    </lineage>
</organism>
<proteinExistence type="predicted"/>
<dbReference type="EMBL" id="JAMWBK010000010">
    <property type="protein sequence ID" value="KAJ8901955.1"/>
    <property type="molecule type" value="Genomic_DNA"/>
</dbReference>
<feature type="region of interest" description="Disordered" evidence="1">
    <location>
        <begin position="29"/>
        <end position="117"/>
    </location>
</feature>
<gene>
    <name evidence="2" type="ORF">NDN08_004157</name>
</gene>
<reference evidence="2 3" key="1">
    <citation type="journal article" date="2023" name="Nat. Commun.">
        <title>Origin of minicircular mitochondrial genomes in red algae.</title>
        <authorList>
            <person name="Lee Y."/>
            <person name="Cho C.H."/>
            <person name="Lee Y.M."/>
            <person name="Park S.I."/>
            <person name="Yang J.H."/>
            <person name="West J.A."/>
            <person name="Bhattacharya D."/>
            <person name="Yoon H.S."/>
        </authorList>
    </citation>
    <scope>NUCLEOTIDE SEQUENCE [LARGE SCALE GENOMIC DNA]</scope>
    <source>
        <strain evidence="2 3">CCMP1338</strain>
        <tissue evidence="2">Whole cell</tissue>
    </source>
</reference>
<keyword evidence="3" id="KW-1185">Reference proteome</keyword>
<comment type="caution">
    <text evidence="2">The sequence shown here is derived from an EMBL/GenBank/DDBJ whole genome shotgun (WGS) entry which is preliminary data.</text>
</comment>
<accession>A0AAV8UHG2</accession>
<feature type="compositionally biased region" description="Basic and acidic residues" evidence="1">
    <location>
        <begin position="55"/>
        <end position="70"/>
    </location>
</feature>
<evidence type="ECO:0000256" key="1">
    <source>
        <dbReference type="SAM" id="MobiDB-lite"/>
    </source>
</evidence>
<dbReference type="SUPFAM" id="SSF48452">
    <property type="entry name" value="TPR-like"/>
    <property type="match status" value="1"/>
</dbReference>
<dbReference type="Proteomes" id="UP001157974">
    <property type="component" value="Unassembled WGS sequence"/>
</dbReference>
<dbReference type="InterPro" id="IPR011990">
    <property type="entry name" value="TPR-like_helical_dom_sf"/>
</dbReference>
<dbReference type="Gene3D" id="1.25.40.10">
    <property type="entry name" value="Tetratricopeptide repeat domain"/>
    <property type="match status" value="1"/>
</dbReference>
<sequence length="578" mass="64658">MILVKVMDGADRKQDQIKIVNLLNHDPDAYEEVSPPQPDHVILGPSDTARRKRAHELVSEITRRQSDSQEHVGTSGTVFKKQKASSAEDSADSRRSTRVGESGDSAGSGGGGWAGSSKVLVRRGSSHLPKRGQLQAGLGGSPLRTSKHFVDQVEKMWNNLPSSMQHALLGFTLFRDSLSVDGAVAIYKWLKGSEDPRSRNDLLSDLTDSGMLILNSSTYRLEMNERVHNFLIKKQEGTGVDMAEATEAFVSFMLNELAHIEGLSRKSDSMRSYSTGTTRFEQERSNILYAFELAREMPKFNNIWLTGSYLLRYTLDSESRLKIYSRAIEVFSKTCSGESGTREKSLYSARLLFAFARAQIDGLNYVDAMAPLLAAGKVLQGLRENSKSPEEKRELIFEISVVDQNLARVYNEVGKHGEALVHAKKSLRVRDGNKEAGSVPYALCLGVVAETLMHIGDYENAEKEFLKQLRMLELNGMENSREYANALAHLGHMMTNQKRFQGAKKTLISALEHLQKCTLPYKNYEYLEGQILQELGTAMVSLGMPNEAKRAFQLSQRSYVKHGIQRGKREVEELLREL</sequence>
<dbReference type="InterPro" id="IPR019734">
    <property type="entry name" value="TPR_rpt"/>
</dbReference>
<evidence type="ECO:0000313" key="3">
    <source>
        <dbReference type="Proteomes" id="UP001157974"/>
    </source>
</evidence>
<protein>
    <recommendedName>
        <fullName evidence="4">MalT-like TPR region domain-containing protein</fullName>
    </recommendedName>
</protein>
<name>A0AAV8UHG2_9RHOD</name>
<evidence type="ECO:0000313" key="2">
    <source>
        <dbReference type="EMBL" id="KAJ8901955.1"/>
    </source>
</evidence>
<evidence type="ECO:0008006" key="4">
    <source>
        <dbReference type="Google" id="ProtNLM"/>
    </source>
</evidence>
<feature type="region of interest" description="Disordered" evidence="1">
    <location>
        <begin position="124"/>
        <end position="143"/>
    </location>
</feature>